<reference evidence="5" key="1">
    <citation type="submission" date="2014-11" db="EMBL/GenBank/DDBJ databases">
        <authorList>
            <person name="Hornung B.V."/>
        </authorList>
    </citation>
    <scope>NUCLEOTIDE SEQUENCE</scope>
    <source>
        <strain evidence="5">INE</strain>
    </source>
</reference>
<organism evidence="4">
    <name type="scientific">Acididesulfobacillus acetoxydans</name>
    <dbReference type="NCBI Taxonomy" id="1561005"/>
    <lineage>
        <taxon>Bacteria</taxon>
        <taxon>Bacillati</taxon>
        <taxon>Bacillota</taxon>
        <taxon>Clostridia</taxon>
        <taxon>Eubacteriales</taxon>
        <taxon>Peptococcaceae</taxon>
        <taxon>Acididesulfobacillus</taxon>
    </lineage>
</organism>
<dbReference type="PANTHER" id="PTHR31528:SF3">
    <property type="entry name" value="THIAMINE BIOSYNTHESIS PROTEIN HI_0357-RELATED"/>
    <property type="match status" value="1"/>
</dbReference>
<sequence>MASSIKQKRTPNQAQKRGVSYSGEGHQRSRARAILSSALVLSLSILFLLSGCGTGTQGQTAGTQTKAATPKDNVTVMLDWTPNTNHTGLYVAADKGYFTREGLAVHIVPPASQGTVEQLVATGKADFGISAQEQVTYAREQGLPLVSIATIIQHNTSGFASLASKNLRTAKDFEGKTYGGWGLPSEAATIKALMAKGHADFSKVKMINIGDADPIASLTKGDIDFTWIFYGWEGIQAQLAGIPLNMIWVKDINPALDDYTPIIVTNENMIQKKPDVVRRFMKAVSEGYDYAIKNPAQAADILIKYAPETNPELIRKSQAWLSPRYQADASQWGLQKASVWHNYAQWMYDNKLLGKMIDTNKAFTNAFLPQG</sequence>
<evidence type="ECO:0000256" key="2">
    <source>
        <dbReference type="SAM" id="Phobius"/>
    </source>
</evidence>
<feature type="transmembrane region" description="Helical" evidence="2">
    <location>
        <begin position="33"/>
        <end position="51"/>
    </location>
</feature>
<dbReference type="Proteomes" id="UP000836597">
    <property type="component" value="Chromosome"/>
</dbReference>
<name>A0A8S0XBY2_9FIRM</name>
<dbReference type="EMBL" id="CDGJ01000110">
    <property type="protein sequence ID" value="CEJ09015.1"/>
    <property type="molecule type" value="Genomic_DNA"/>
</dbReference>
<feature type="domain" description="SsuA/THI5-like" evidence="3">
    <location>
        <begin position="83"/>
        <end position="298"/>
    </location>
</feature>
<evidence type="ECO:0000259" key="3">
    <source>
        <dbReference type="Pfam" id="PF09084"/>
    </source>
</evidence>
<proteinExistence type="predicted"/>
<feature type="compositionally biased region" description="Polar residues" evidence="1">
    <location>
        <begin position="1"/>
        <end position="15"/>
    </location>
</feature>
<gene>
    <name evidence="4" type="ORF">DEACI_2434</name>
    <name evidence="5" type="ORF">DEACI_3498</name>
</gene>
<evidence type="ECO:0000313" key="5">
    <source>
        <dbReference type="EMBL" id="CEJ09015.1"/>
    </source>
</evidence>
<dbReference type="Proteomes" id="UP001071230">
    <property type="component" value="Unassembled WGS sequence"/>
</dbReference>
<dbReference type="InterPro" id="IPR027939">
    <property type="entry name" value="NMT1/THI5"/>
</dbReference>
<dbReference type="SUPFAM" id="SSF53850">
    <property type="entry name" value="Periplasmic binding protein-like II"/>
    <property type="match status" value="1"/>
</dbReference>
<dbReference type="Pfam" id="PF09084">
    <property type="entry name" value="NMT1"/>
    <property type="match status" value="1"/>
</dbReference>
<dbReference type="KEGG" id="aacx:DEACI_2434"/>
<keyword evidence="2" id="KW-1133">Transmembrane helix</keyword>
<keyword evidence="2" id="KW-0472">Membrane</keyword>
<protein>
    <submittedName>
        <fullName evidence="5">NMT1/THI5 like protein</fullName>
    </submittedName>
    <submittedName>
        <fullName evidence="4">SsuA/THI5-like</fullName>
    </submittedName>
</protein>
<reference evidence="4" key="2">
    <citation type="submission" date="2020-01" db="EMBL/GenBank/DDBJ databases">
        <authorList>
            <person name="Hornung B."/>
        </authorList>
    </citation>
    <scope>NUCLEOTIDE SEQUENCE</scope>
    <source>
        <strain evidence="4">PacBioINE</strain>
    </source>
</reference>
<dbReference type="GO" id="GO:0009228">
    <property type="term" value="P:thiamine biosynthetic process"/>
    <property type="evidence" value="ECO:0007669"/>
    <property type="project" value="InterPro"/>
</dbReference>
<keyword evidence="2" id="KW-0812">Transmembrane</keyword>
<evidence type="ECO:0000256" key="1">
    <source>
        <dbReference type="SAM" id="MobiDB-lite"/>
    </source>
</evidence>
<keyword evidence="6" id="KW-1185">Reference proteome</keyword>
<feature type="region of interest" description="Disordered" evidence="1">
    <location>
        <begin position="1"/>
        <end position="26"/>
    </location>
</feature>
<dbReference type="EMBL" id="LR746496">
    <property type="protein sequence ID" value="CAA7601766.1"/>
    <property type="molecule type" value="Genomic_DNA"/>
</dbReference>
<dbReference type="Gene3D" id="3.40.190.10">
    <property type="entry name" value="Periplasmic binding protein-like II"/>
    <property type="match status" value="2"/>
</dbReference>
<dbReference type="RefSeq" id="WP_240985250.1">
    <property type="nucleotide sequence ID" value="NZ_CDGJ01000110.1"/>
</dbReference>
<evidence type="ECO:0000313" key="4">
    <source>
        <dbReference type="EMBL" id="CAA7601766.1"/>
    </source>
</evidence>
<dbReference type="PANTHER" id="PTHR31528">
    <property type="entry name" value="4-AMINO-5-HYDROXYMETHYL-2-METHYLPYRIMIDINE PHOSPHATE SYNTHASE THI11-RELATED"/>
    <property type="match status" value="1"/>
</dbReference>
<accession>A0A8S0XBY2</accession>
<evidence type="ECO:0000313" key="6">
    <source>
        <dbReference type="Proteomes" id="UP001071230"/>
    </source>
</evidence>
<dbReference type="AlphaFoldDB" id="A0A8S0XBY2"/>
<dbReference type="InterPro" id="IPR015168">
    <property type="entry name" value="SsuA/THI5"/>
</dbReference>